<dbReference type="Pfam" id="PF01965">
    <property type="entry name" value="DJ-1_PfpI"/>
    <property type="match status" value="1"/>
</dbReference>
<name>H1XQM6_CALAY</name>
<dbReference type="CDD" id="cd03135">
    <property type="entry name" value="GATase1_DJ-1"/>
    <property type="match status" value="1"/>
</dbReference>
<dbReference type="eggNOG" id="COG0693">
    <property type="taxonomic scope" value="Bacteria"/>
</dbReference>
<accession>H1XQM6</accession>
<protein>
    <submittedName>
        <fullName evidence="2">4-methyl-5(B-hydroxyethyl)-thiazole monophosphate biosynthesis</fullName>
    </submittedName>
    <submittedName>
        <fullName evidence="3">DJ-1 family protein</fullName>
    </submittedName>
</protein>
<dbReference type="HOGENOM" id="CLU_000445_44_2_0"/>
<keyword evidence="4" id="KW-1185">Reference proteome</keyword>
<proteinExistence type="predicted"/>
<dbReference type="PANTHER" id="PTHR48094:SF12">
    <property type="entry name" value="PARKINSON DISEASE PROTEIN 7 HOMOLOG"/>
    <property type="match status" value="1"/>
</dbReference>
<dbReference type="Proteomes" id="UP000004671">
    <property type="component" value="Chromosome"/>
</dbReference>
<reference evidence="2 5" key="2">
    <citation type="submission" date="2016-11" db="EMBL/GenBank/DDBJ databases">
        <title>Genomic analysis of Caldithrix abyssi and proposal of a novel bacterial phylum Caldithrichaeota.</title>
        <authorList>
            <person name="Kublanov I."/>
            <person name="Sigalova O."/>
            <person name="Gavrilov S."/>
            <person name="Lebedinsky A."/>
            <person name="Ivanova N."/>
            <person name="Daum C."/>
            <person name="Reddy T."/>
            <person name="Klenk H.P."/>
            <person name="Goker M."/>
            <person name="Reva O."/>
            <person name="Miroshnichenko M."/>
            <person name="Kyprides N."/>
            <person name="Woyke T."/>
            <person name="Gelfand M."/>
        </authorList>
    </citation>
    <scope>NUCLEOTIDE SEQUENCE [LARGE SCALE GENOMIC DNA]</scope>
    <source>
        <strain evidence="2 5">LF13</strain>
    </source>
</reference>
<dbReference type="InParanoid" id="H1XQM6"/>
<reference evidence="3 4" key="1">
    <citation type="submission" date="2011-09" db="EMBL/GenBank/DDBJ databases">
        <title>The permanent draft genome of Caldithrix abyssi DSM 13497.</title>
        <authorList>
            <consortium name="US DOE Joint Genome Institute (JGI-PGF)"/>
            <person name="Lucas S."/>
            <person name="Han J."/>
            <person name="Lapidus A."/>
            <person name="Bruce D."/>
            <person name="Goodwin L."/>
            <person name="Pitluck S."/>
            <person name="Peters L."/>
            <person name="Kyrpides N."/>
            <person name="Mavromatis K."/>
            <person name="Ivanova N."/>
            <person name="Mikhailova N."/>
            <person name="Chertkov O."/>
            <person name="Detter J.C."/>
            <person name="Tapia R."/>
            <person name="Han C."/>
            <person name="Land M."/>
            <person name="Hauser L."/>
            <person name="Markowitz V."/>
            <person name="Cheng J.-F."/>
            <person name="Hugenholtz P."/>
            <person name="Woyke T."/>
            <person name="Wu D."/>
            <person name="Spring S."/>
            <person name="Brambilla E."/>
            <person name="Klenk H.-P."/>
            <person name="Eisen J.A."/>
        </authorList>
    </citation>
    <scope>NUCLEOTIDE SEQUENCE [LARGE SCALE GENOMIC DNA]</scope>
    <source>
        <strain evidence="3 4">DSM 13497</strain>
    </source>
</reference>
<dbReference type="RefSeq" id="WP_006928242.1">
    <property type="nucleotide sequence ID" value="NZ_CM001402.1"/>
</dbReference>
<dbReference type="Proteomes" id="UP000183868">
    <property type="component" value="Chromosome"/>
</dbReference>
<evidence type="ECO:0000313" key="2">
    <source>
        <dbReference type="EMBL" id="APF17020.1"/>
    </source>
</evidence>
<evidence type="ECO:0000313" key="3">
    <source>
        <dbReference type="EMBL" id="EHO41172.1"/>
    </source>
</evidence>
<dbReference type="GO" id="GO:0005737">
    <property type="term" value="C:cytoplasm"/>
    <property type="evidence" value="ECO:0007669"/>
    <property type="project" value="TreeGrafter"/>
</dbReference>
<evidence type="ECO:0000313" key="4">
    <source>
        <dbReference type="Proteomes" id="UP000004671"/>
    </source>
</evidence>
<dbReference type="STRING" id="880073.Cabys_269"/>
<gene>
    <name evidence="2" type="ORF">Cabys_269</name>
    <name evidence="3" type="ORF">Calab_1552</name>
</gene>
<dbReference type="PaxDb" id="880073-Calab_1552"/>
<dbReference type="EMBL" id="CM001402">
    <property type="protein sequence ID" value="EHO41172.1"/>
    <property type="molecule type" value="Genomic_DNA"/>
</dbReference>
<dbReference type="InterPro" id="IPR029062">
    <property type="entry name" value="Class_I_gatase-like"/>
</dbReference>
<dbReference type="OrthoDB" id="9800516at2"/>
<sequence length="184" mass="20168">MSKALVVLAPGFEEIEAITIIDLLRRADIQVTVAGLQPNAITGSHHITVVPDTDIQHVKHETFDMLILPGGQPGTNNLKSSETLLGWIKERFIQGKKLAAICAAPTVFHAAGITKNLKITSYPSEKKVFTDSQYLEEAVVKDGAIITSRGVGTAIPFALRLIEELKDRQTAQQVAERILFEGRW</sequence>
<dbReference type="InterPro" id="IPR002818">
    <property type="entry name" value="DJ-1/PfpI"/>
</dbReference>
<evidence type="ECO:0000313" key="5">
    <source>
        <dbReference type="Proteomes" id="UP000183868"/>
    </source>
</evidence>
<dbReference type="NCBIfam" id="TIGR01383">
    <property type="entry name" value="not_thiJ"/>
    <property type="match status" value="1"/>
</dbReference>
<organism evidence="3 4">
    <name type="scientific">Caldithrix abyssi DSM 13497</name>
    <dbReference type="NCBI Taxonomy" id="880073"/>
    <lineage>
        <taxon>Bacteria</taxon>
        <taxon>Pseudomonadati</taxon>
        <taxon>Calditrichota</taxon>
        <taxon>Calditrichia</taxon>
        <taxon>Calditrichales</taxon>
        <taxon>Calditrichaceae</taxon>
        <taxon>Caldithrix</taxon>
    </lineage>
</organism>
<dbReference type="Gene3D" id="3.40.50.880">
    <property type="match status" value="1"/>
</dbReference>
<dbReference type="KEGG" id="caby:Cabys_269"/>
<dbReference type="AlphaFoldDB" id="H1XQM6"/>
<dbReference type="EMBL" id="CP018099">
    <property type="protein sequence ID" value="APF17020.1"/>
    <property type="molecule type" value="Genomic_DNA"/>
</dbReference>
<dbReference type="InterPro" id="IPR050325">
    <property type="entry name" value="Prot/Nucl_acid_deglycase"/>
</dbReference>
<dbReference type="PANTHER" id="PTHR48094">
    <property type="entry name" value="PROTEIN/NUCLEIC ACID DEGLYCASE DJ-1-RELATED"/>
    <property type="match status" value="1"/>
</dbReference>
<feature type="domain" description="DJ-1/PfpI" evidence="1">
    <location>
        <begin position="3"/>
        <end position="164"/>
    </location>
</feature>
<dbReference type="FunCoup" id="H1XQM6">
    <property type="interactions" value="333"/>
</dbReference>
<dbReference type="InterPro" id="IPR006287">
    <property type="entry name" value="DJ-1"/>
</dbReference>
<dbReference type="SUPFAM" id="SSF52317">
    <property type="entry name" value="Class I glutamine amidotransferase-like"/>
    <property type="match status" value="1"/>
</dbReference>
<evidence type="ECO:0000259" key="1">
    <source>
        <dbReference type="Pfam" id="PF01965"/>
    </source>
</evidence>